<evidence type="ECO:0000313" key="1">
    <source>
        <dbReference type="EMBL" id="TFJ91313.1"/>
    </source>
</evidence>
<keyword evidence="2" id="KW-1185">Reference proteome</keyword>
<dbReference type="Proteomes" id="UP000298484">
    <property type="component" value="Unassembled WGS sequence"/>
</dbReference>
<dbReference type="EMBL" id="SRHY01000059">
    <property type="protein sequence ID" value="TFJ91313.1"/>
    <property type="molecule type" value="Genomic_DNA"/>
</dbReference>
<reference evidence="1 2" key="1">
    <citation type="submission" date="2019-03" db="EMBL/GenBank/DDBJ databases">
        <title>Genome sequence of Lentibacillus salicampi ATCC BAA-719.</title>
        <authorList>
            <person name="Maclea K.S."/>
            <person name="Simoes Junior M."/>
        </authorList>
    </citation>
    <scope>NUCLEOTIDE SEQUENCE [LARGE SCALE GENOMIC DNA]</scope>
    <source>
        <strain evidence="1 2">ATCC BAA-719</strain>
    </source>
</reference>
<proteinExistence type="predicted"/>
<dbReference type="InterPro" id="IPR038125">
    <property type="entry name" value="HTHP_sf"/>
</dbReference>
<evidence type="ECO:0000313" key="2">
    <source>
        <dbReference type="Proteomes" id="UP000298484"/>
    </source>
</evidence>
<dbReference type="RefSeq" id="WP_135111686.1">
    <property type="nucleotide sequence ID" value="NZ_SRHY01000059.1"/>
</dbReference>
<dbReference type="AlphaFoldDB" id="A0A4Y9A6N4"/>
<keyword evidence="1" id="KW-0575">Peroxidase</keyword>
<name>A0A4Y9A6N4_9BACI</name>
<dbReference type="OrthoDB" id="72286at2"/>
<keyword evidence="1" id="KW-0560">Oxidoreductase</keyword>
<comment type="caution">
    <text evidence="1">The sequence shown here is derived from an EMBL/GenBank/DDBJ whole genome shotgun (WGS) entry which is preliminary data.</text>
</comment>
<gene>
    <name evidence="1" type="ORF">E4U82_18310</name>
</gene>
<dbReference type="GO" id="GO:0004601">
    <property type="term" value="F:peroxidase activity"/>
    <property type="evidence" value="ECO:0007669"/>
    <property type="project" value="UniProtKB-KW"/>
</dbReference>
<dbReference type="InterPro" id="IPR021111">
    <property type="entry name" value="Hexamer_Tyr-coord_heme_pr_HTHP"/>
</dbReference>
<sequence>MEKWLRSLKTKTPQEGFELAITLAQKGVQYTQPSEKIRKKLRPKYARNARSLISASQVVAINFQTIAAANHYWEKNDDDLSQFLF</sequence>
<organism evidence="1 2">
    <name type="scientific">Lentibacillus salicampi</name>
    <dbReference type="NCBI Taxonomy" id="175306"/>
    <lineage>
        <taxon>Bacteria</taxon>
        <taxon>Bacillati</taxon>
        <taxon>Bacillota</taxon>
        <taxon>Bacilli</taxon>
        <taxon>Bacillales</taxon>
        <taxon>Bacillaceae</taxon>
        <taxon>Lentibacillus</taxon>
    </lineage>
</organism>
<protein>
    <submittedName>
        <fullName evidence="1">Peroxidase</fullName>
    </submittedName>
</protein>
<dbReference type="Pfam" id="PF11534">
    <property type="entry name" value="HTHP"/>
    <property type="match status" value="1"/>
</dbReference>
<accession>A0A4Y9A6N4</accession>
<dbReference type="Gene3D" id="6.10.80.10">
    <property type="entry name" value="Hexameric tyrosine-coordinated heme protein (HTHP)"/>
    <property type="match status" value="1"/>
</dbReference>